<accession>A0A3B0UDA9</accession>
<feature type="non-terminal residue" evidence="1">
    <location>
        <position position="36"/>
    </location>
</feature>
<gene>
    <name evidence="1" type="ORF">MNBD_BACTEROID07-616</name>
</gene>
<reference evidence="1" key="1">
    <citation type="submission" date="2018-06" db="EMBL/GenBank/DDBJ databases">
        <authorList>
            <person name="Zhirakovskaya E."/>
        </authorList>
    </citation>
    <scope>NUCLEOTIDE SEQUENCE</scope>
</reference>
<evidence type="ECO:0000313" key="1">
    <source>
        <dbReference type="EMBL" id="VAW28965.1"/>
    </source>
</evidence>
<name>A0A3B0UDA9_9ZZZZ</name>
<sequence>MLAMKKITFLLALAGLLVLGACQNKNTKKQQVKQNV</sequence>
<dbReference type="AlphaFoldDB" id="A0A3B0UDA9"/>
<dbReference type="PROSITE" id="PS51257">
    <property type="entry name" value="PROKAR_LIPOPROTEIN"/>
    <property type="match status" value="1"/>
</dbReference>
<protein>
    <submittedName>
        <fullName evidence="1">Uncharacterized protein</fullName>
    </submittedName>
</protein>
<organism evidence="1">
    <name type="scientific">hydrothermal vent metagenome</name>
    <dbReference type="NCBI Taxonomy" id="652676"/>
    <lineage>
        <taxon>unclassified sequences</taxon>
        <taxon>metagenomes</taxon>
        <taxon>ecological metagenomes</taxon>
    </lineage>
</organism>
<proteinExistence type="predicted"/>
<dbReference type="EMBL" id="UOET01000303">
    <property type="protein sequence ID" value="VAW28965.1"/>
    <property type="molecule type" value="Genomic_DNA"/>
</dbReference>